<evidence type="ECO:0000313" key="4">
    <source>
        <dbReference type="Proteomes" id="UP000006034"/>
    </source>
</evidence>
<keyword evidence="4" id="KW-1185">Reference proteome</keyword>
<organism evidence="3 4">
    <name type="scientific">Bilophila wadsworthia (strain 3_1_6)</name>
    <dbReference type="NCBI Taxonomy" id="563192"/>
    <lineage>
        <taxon>Bacteria</taxon>
        <taxon>Pseudomonadati</taxon>
        <taxon>Thermodesulfobacteriota</taxon>
        <taxon>Desulfovibrionia</taxon>
        <taxon>Desulfovibrionales</taxon>
        <taxon>Desulfovibrionaceae</taxon>
        <taxon>Bilophila</taxon>
    </lineage>
</organism>
<dbReference type="InterPro" id="IPR008807">
    <property type="entry name" value="ROS_MUCR"/>
</dbReference>
<comment type="caution">
    <text evidence="3">The sequence shown here is derived from an EMBL/GenBank/DDBJ whole genome shotgun (WGS) entry which is preliminary data.</text>
</comment>
<proteinExistence type="inferred from homology"/>
<dbReference type="Pfam" id="PF05443">
    <property type="entry name" value="ROS_MUCR"/>
    <property type="match status" value="1"/>
</dbReference>
<dbReference type="InterPro" id="IPR041920">
    <property type="entry name" value="ROS/MUCR_sf"/>
</dbReference>
<dbReference type="Gene3D" id="1.10.10.1550">
    <property type="entry name" value="ROS/MUCR transcriptional regulator protein"/>
    <property type="match status" value="1"/>
</dbReference>
<evidence type="ECO:0000256" key="1">
    <source>
        <dbReference type="ARBA" id="ARBA00007031"/>
    </source>
</evidence>
<dbReference type="EMBL" id="ADCP02000001">
    <property type="protein sequence ID" value="EFV43516.1"/>
    <property type="molecule type" value="Genomic_DNA"/>
</dbReference>
<dbReference type="AlphaFoldDB" id="E5Y8W7"/>
<evidence type="ECO:0000256" key="2">
    <source>
        <dbReference type="SAM" id="Coils"/>
    </source>
</evidence>
<dbReference type="Proteomes" id="UP000006034">
    <property type="component" value="Unassembled WGS sequence"/>
</dbReference>
<gene>
    <name evidence="3" type="ORF">HMPREF0179_02635</name>
</gene>
<keyword evidence="2" id="KW-0175">Coiled coil</keyword>
<dbReference type="eggNOG" id="COG4957">
    <property type="taxonomic scope" value="Bacteria"/>
</dbReference>
<dbReference type="RefSeq" id="WP_005028616.1">
    <property type="nucleotide sequence ID" value="NZ_KE150238.1"/>
</dbReference>
<reference evidence="3 4" key="1">
    <citation type="submission" date="2010-10" db="EMBL/GenBank/DDBJ databases">
        <authorList>
            <consortium name="The Broad Institute Genome Sequencing Platform"/>
            <person name="Ward D."/>
            <person name="Earl A."/>
            <person name="Feldgarden M."/>
            <person name="Young S.K."/>
            <person name="Gargeya S."/>
            <person name="Zeng Q."/>
            <person name="Alvarado L."/>
            <person name="Berlin A."/>
            <person name="Bochicchio J."/>
            <person name="Chapman S.B."/>
            <person name="Chen Z."/>
            <person name="Freedman E."/>
            <person name="Gellesch M."/>
            <person name="Goldberg J."/>
            <person name="Griggs A."/>
            <person name="Gujja S."/>
            <person name="Heilman E."/>
            <person name="Heiman D."/>
            <person name="Howarth C."/>
            <person name="Mehta T."/>
            <person name="Neiman D."/>
            <person name="Pearson M."/>
            <person name="Roberts A."/>
            <person name="Saif S."/>
            <person name="Shea T."/>
            <person name="Shenoy N."/>
            <person name="Sisk P."/>
            <person name="Stolte C."/>
            <person name="Sykes S."/>
            <person name="White J."/>
            <person name="Yandava C."/>
            <person name="Allen-Vercoe E."/>
            <person name="Sibley C."/>
            <person name="Ambrose C.E."/>
            <person name="Strauss J."/>
            <person name="Daigneault M."/>
            <person name="Haas B."/>
            <person name="Nusbaum C."/>
            <person name="Birren B."/>
        </authorList>
    </citation>
    <scope>NUCLEOTIDE SEQUENCE [LARGE SCALE GENOMIC DNA]</scope>
    <source>
        <strain evidence="3 4">3_1_6</strain>
    </source>
</reference>
<reference evidence="3 4" key="2">
    <citation type="submission" date="2013-04" db="EMBL/GenBank/DDBJ databases">
        <title>The Genome Sequence of Bilophila wadsworthia 3_1_6.</title>
        <authorList>
            <consortium name="The Broad Institute Genomics Platform"/>
            <person name="Earl A."/>
            <person name="Ward D."/>
            <person name="Feldgarden M."/>
            <person name="Gevers D."/>
            <person name="Sibley C."/>
            <person name="Strauss J."/>
            <person name="Allen-Vercoe E."/>
            <person name="Walker B."/>
            <person name="Young S."/>
            <person name="Zeng Q."/>
            <person name="Gargeya S."/>
            <person name="Fitzgerald M."/>
            <person name="Haas B."/>
            <person name="Abouelleil A."/>
            <person name="Allen A.W."/>
            <person name="Alvarado L."/>
            <person name="Arachchi H.M."/>
            <person name="Berlin A.M."/>
            <person name="Chapman S.B."/>
            <person name="Gainer-Dewar J."/>
            <person name="Goldberg J."/>
            <person name="Griggs A."/>
            <person name="Gujja S."/>
            <person name="Hansen M."/>
            <person name="Howarth C."/>
            <person name="Imamovic A."/>
            <person name="Ireland A."/>
            <person name="Larimer J."/>
            <person name="McCowan C."/>
            <person name="Murphy C."/>
            <person name="Pearson M."/>
            <person name="Poon T.W."/>
            <person name="Priest M."/>
            <person name="Roberts A."/>
            <person name="Saif S."/>
            <person name="Shea T."/>
            <person name="Sisk P."/>
            <person name="Sykes S."/>
            <person name="Wortman J."/>
            <person name="Nusbaum C."/>
            <person name="Birren B."/>
        </authorList>
    </citation>
    <scope>NUCLEOTIDE SEQUENCE [LARGE SCALE GENOMIC DNA]</scope>
    <source>
        <strain evidence="3 4">3_1_6</strain>
    </source>
</reference>
<dbReference type="GeneID" id="78084964"/>
<comment type="similarity">
    <text evidence="1">Belongs to the ros/MucR family.</text>
</comment>
<accession>E5Y8W7</accession>
<dbReference type="GO" id="GO:0008270">
    <property type="term" value="F:zinc ion binding"/>
    <property type="evidence" value="ECO:0007669"/>
    <property type="project" value="InterPro"/>
</dbReference>
<dbReference type="GO" id="GO:0003677">
    <property type="term" value="F:DNA binding"/>
    <property type="evidence" value="ECO:0007669"/>
    <property type="project" value="InterPro"/>
</dbReference>
<dbReference type="GO" id="GO:0006355">
    <property type="term" value="P:regulation of DNA-templated transcription"/>
    <property type="evidence" value="ECO:0007669"/>
    <property type="project" value="InterPro"/>
</dbReference>
<feature type="coiled-coil region" evidence="2">
    <location>
        <begin position="132"/>
        <end position="159"/>
    </location>
</feature>
<sequence>MISDAELLKLVMERYPEQPTPFIIEQFTVLKAGLIQANNKLAAMDMEEPVCEQVIIEEPMPEAAEAAPSAAPKKKFTKRSLVVRPEEAIGDDVVQCCLCGRGFQNLTAKHLLSHGISVDEYKKLCGYVPEQKLICKNLLEKLQENVQKAQRSREQKLSGEHLK</sequence>
<dbReference type="OrthoDB" id="5456893at2"/>
<protein>
    <recommendedName>
        <fullName evidence="5">Transcriptional regulator, MucR family</fullName>
    </recommendedName>
</protein>
<evidence type="ECO:0008006" key="5">
    <source>
        <dbReference type="Google" id="ProtNLM"/>
    </source>
</evidence>
<name>E5Y8W7_BILW3</name>
<dbReference type="HOGENOM" id="CLU_1522806_0_0_7"/>
<evidence type="ECO:0000313" key="3">
    <source>
        <dbReference type="EMBL" id="EFV43516.1"/>
    </source>
</evidence>